<sequence length="142" mass="15407">MSWDEQMKYLKNCTGDKMYFGAICGKDGNVWASSCKDSMNVSKEEAATMSKICEQSSAELGNAQCGGVYLGANKFRFVRSDGDEKSVTFTRNLEDDKSKLHNGFAIETKQAVVICVCEEEGKGTAAATGACKMAEYLTSVGY</sequence>
<dbReference type="SMART" id="SM00392">
    <property type="entry name" value="PROF"/>
    <property type="match status" value="1"/>
</dbReference>
<dbReference type="GO" id="GO:0003779">
    <property type="term" value="F:actin binding"/>
    <property type="evidence" value="ECO:0007669"/>
    <property type="project" value="UniProtKB-KW"/>
</dbReference>
<organism evidence="3">
    <name type="scientific">Haliotis diversicolor</name>
    <name type="common">Abalone</name>
    <name type="synonym">Sulculus diversicolor</name>
    <dbReference type="NCBI Taxonomy" id="36095"/>
    <lineage>
        <taxon>Eukaryota</taxon>
        <taxon>Metazoa</taxon>
        <taxon>Spiralia</taxon>
        <taxon>Lophotrochozoa</taxon>
        <taxon>Mollusca</taxon>
        <taxon>Gastropoda</taxon>
        <taxon>Vetigastropoda</taxon>
        <taxon>Lepetellida</taxon>
        <taxon>Haliotoidea</taxon>
        <taxon>Haliotidae</taxon>
        <taxon>Haliotis</taxon>
    </lineage>
</organism>
<keyword evidence="2" id="KW-0009">Actin-binding</keyword>
<protein>
    <recommendedName>
        <fullName evidence="2">Profilin</fullName>
    </recommendedName>
</protein>
<comment type="similarity">
    <text evidence="1 2">Belongs to the profilin family.</text>
</comment>
<dbReference type="InterPro" id="IPR048278">
    <property type="entry name" value="PFN"/>
</dbReference>
<dbReference type="Gene3D" id="3.30.450.30">
    <property type="entry name" value="Dynein light chain 2a, cytoplasmic"/>
    <property type="match status" value="1"/>
</dbReference>
<evidence type="ECO:0000256" key="2">
    <source>
        <dbReference type="RuleBase" id="RU003909"/>
    </source>
</evidence>
<dbReference type="SUPFAM" id="SSF55770">
    <property type="entry name" value="Profilin (actin-binding protein)"/>
    <property type="match status" value="1"/>
</dbReference>
<reference evidence="3" key="1">
    <citation type="submission" date="2007-10" db="EMBL/GenBank/DDBJ databases">
        <authorList>
            <person name="Wang K.-J."/>
            <person name="Ren H.-L."/>
            <person name="Xu D.-D."/>
            <person name="Cai L."/>
            <person name="Lin Z.-Y."/>
            <person name="Yang M."/>
            <person name="Qiao K."/>
            <person name="Zhang N."/>
        </authorList>
    </citation>
    <scope>NUCLEOTIDE SEQUENCE</scope>
</reference>
<name>B3TK21_HALDV</name>
<proteinExistence type="evidence at transcript level"/>
<dbReference type="Pfam" id="PF00235">
    <property type="entry name" value="Profilin"/>
    <property type="match status" value="1"/>
</dbReference>
<dbReference type="InterPro" id="IPR036140">
    <property type="entry name" value="PFN_sf"/>
</dbReference>
<dbReference type="EMBL" id="EU244332">
    <property type="protein sequence ID" value="ABY87349.1"/>
    <property type="molecule type" value="mRNA"/>
</dbReference>
<accession>B3TK21</accession>
<dbReference type="InterPro" id="IPR005455">
    <property type="entry name" value="PFN_euk"/>
</dbReference>
<reference evidence="3" key="2">
    <citation type="journal article" date="2008" name="Dev. Comp. Immunol.">
        <title>Identification of the up-regulated expression genes in hemocytes of variously colored abalone (Haliotis diversicolor Reeve, 1846) challenged with bacteria.</title>
        <authorList>
            <person name="Wang K.J."/>
            <person name="Ren H.L."/>
            <person name="Xu D.D."/>
            <person name="Cai L."/>
            <person name="Yang M."/>
        </authorList>
    </citation>
    <scope>NUCLEOTIDE SEQUENCE</scope>
</reference>
<evidence type="ECO:0000313" key="3">
    <source>
        <dbReference type="EMBL" id="ABY87349.1"/>
    </source>
</evidence>
<evidence type="ECO:0000256" key="1">
    <source>
        <dbReference type="ARBA" id="ARBA00010058"/>
    </source>
</evidence>
<dbReference type="AlphaFoldDB" id="B3TK21"/>